<protein>
    <submittedName>
        <fullName evidence="2">Uncharacterized protein</fullName>
    </submittedName>
</protein>
<keyword evidence="3" id="KW-1185">Reference proteome</keyword>
<feature type="compositionally biased region" description="Basic and acidic residues" evidence="1">
    <location>
        <begin position="1"/>
        <end position="16"/>
    </location>
</feature>
<reference evidence="2 3" key="1">
    <citation type="submission" date="2023-08" db="EMBL/GenBank/DDBJ databases">
        <title>Functional and genomic diversity of the sorghum phyllosphere microbiome.</title>
        <authorList>
            <person name="Shade A."/>
        </authorList>
    </citation>
    <scope>NUCLEOTIDE SEQUENCE [LARGE SCALE GENOMIC DNA]</scope>
    <source>
        <strain evidence="2 3">SORGH_AS_0445</strain>
    </source>
</reference>
<comment type="caution">
    <text evidence="2">The sequence shown here is derived from an EMBL/GenBank/DDBJ whole genome shotgun (WGS) entry which is preliminary data.</text>
</comment>
<accession>A0ABU1HPU0</accession>
<gene>
    <name evidence="2" type="ORF">QE375_000689</name>
</gene>
<evidence type="ECO:0000313" key="2">
    <source>
        <dbReference type="EMBL" id="MDR6141135.1"/>
    </source>
</evidence>
<evidence type="ECO:0000313" key="3">
    <source>
        <dbReference type="Proteomes" id="UP001249291"/>
    </source>
</evidence>
<dbReference type="RefSeq" id="WP_309687613.1">
    <property type="nucleotide sequence ID" value="NZ_JAVIZQ010000001.1"/>
</dbReference>
<dbReference type="Proteomes" id="UP001249291">
    <property type="component" value="Unassembled WGS sequence"/>
</dbReference>
<evidence type="ECO:0000256" key="1">
    <source>
        <dbReference type="SAM" id="MobiDB-lite"/>
    </source>
</evidence>
<dbReference type="EMBL" id="JAVIZQ010000001">
    <property type="protein sequence ID" value="MDR6141135.1"/>
    <property type="molecule type" value="Genomic_DNA"/>
</dbReference>
<sequence length="59" mass="6761">MDITRRRYPGERREARTSPCGLVFDDDGGREHLEELRFELEADIGALSANVKQQVAEKE</sequence>
<proteinExistence type="predicted"/>
<name>A0ABU1HPU0_9MICO</name>
<feature type="region of interest" description="Disordered" evidence="1">
    <location>
        <begin position="1"/>
        <end position="23"/>
    </location>
</feature>
<organism evidence="2 3">
    <name type="scientific">Microbacterium foliorum</name>
    <dbReference type="NCBI Taxonomy" id="104336"/>
    <lineage>
        <taxon>Bacteria</taxon>
        <taxon>Bacillati</taxon>
        <taxon>Actinomycetota</taxon>
        <taxon>Actinomycetes</taxon>
        <taxon>Micrococcales</taxon>
        <taxon>Microbacteriaceae</taxon>
        <taxon>Microbacterium</taxon>
    </lineage>
</organism>